<dbReference type="AlphaFoldDB" id="A0A9W9FKG7"/>
<keyword evidence="2" id="KW-1185">Reference proteome</keyword>
<dbReference type="Proteomes" id="UP001141434">
    <property type="component" value="Unassembled WGS sequence"/>
</dbReference>
<reference evidence="1" key="1">
    <citation type="submission" date="2022-11" db="EMBL/GenBank/DDBJ databases">
        <authorList>
            <person name="Petersen C."/>
        </authorList>
    </citation>
    <scope>NUCLEOTIDE SEQUENCE</scope>
    <source>
        <strain evidence="1">IBT 34128</strain>
    </source>
</reference>
<dbReference type="OrthoDB" id="4437785at2759"/>
<reference evidence="1" key="2">
    <citation type="journal article" date="2023" name="IMA Fungus">
        <title>Comparative genomic study of the Penicillium genus elucidates a diverse pangenome and 15 lateral gene transfer events.</title>
        <authorList>
            <person name="Petersen C."/>
            <person name="Sorensen T."/>
            <person name="Nielsen M.R."/>
            <person name="Sondergaard T.E."/>
            <person name="Sorensen J.L."/>
            <person name="Fitzpatrick D.A."/>
            <person name="Frisvad J.C."/>
            <person name="Nielsen K.L."/>
        </authorList>
    </citation>
    <scope>NUCLEOTIDE SEQUENCE</scope>
    <source>
        <strain evidence="1">IBT 34128</strain>
    </source>
</reference>
<accession>A0A9W9FKG7</accession>
<protein>
    <submittedName>
        <fullName evidence="1">Uncharacterized protein</fullName>
    </submittedName>
</protein>
<dbReference type="Gene3D" id="2.60.40.640">
    <property type="match status" value="1"/>
</dbReference>
<dbReference type="GeneID" id="81393802"/>
<gene>
    <name evidence="1" type="ORF">NUU61_004052</name>
</gene>
<dbReference type="InterPro" id="IPR014752">
    <property type="entry name" value="Arrestin-like_C"/>
</dbReference>
<dbReference type="RefSeq" id="XP_056512661.1">
    <property type="nucleotide sequence ID" value="XM_056654634.1"/>
</dbReference>
<dbReference type="EMBL" id="JAPMSZ010000005">
    <property type="protein sequence ID" value="KAJ5101830.1"/>
    <property type="molecule type" value="Genomic_DNA"/>
</dbReference>
<organism evidence="1 2">
    <name type="scientific">Penicillium alfredii</name>
    <dbReference type="NCBI Taxonomy" id="1506179"/>
    <lineage>
        <taxon>Eukaryota</taxon>
        <taxon>Fungi</taxon>
        <taxon>Dikarya</taxon>
        <taxon>Ascomycota</taxon>
        <taxon>Pezizomycotina</taxon>
        <taxon>Eurotiomycetes</taxon>
        <taxon>Eurotiomycetidae</taxon>
        <taxon>Eurotiales</taxon>
        <taxon>Aspergillaceae</taxon>
        <taxon>Penicillium</taxon>
    </lineage>
</organism>
<comment type="caution">
    <text evidence="1">The sequence shown here is derived from an EMBL/GenBank/DDBJ whole genome shotgun (WGS) entry which is preliminary data.</text>
</comment>
<evidence type="ECO:0000313" key="2">
    <source>
        <dbReference type="Proteomes" id="UP001141434"/>
    </source>
</evidence>
<name>A0A9W9FKG7_9EURO</name>
<sequence>MQIHLDSPSRGYLPGALVKGEVELDPSMDGECGTLSIIFSGRSMVELNAWSVGPGDYGTSTAFLFRSTRTLYVGAWPCFAMPLGGWPFVFAFPYQPHRGQSWHAWTSASVESGHPKQWSAVHASRSLPRSFSYDGDTVCSALVEYRLEAKWMTSVREQQRDSVLLPFDTYRWDADPGVAPVVKTEHFSLRSPLVQREEPEKCPLTFRDKVLQGATPLIELGLIYISEKSTASEIPTVFLRSITVELEHSTAVRTLRRAASHSFVSTLDSKKSLEIALRGSGTVDIADILELNTEDIPYDLYTFNVSQKNSLIVRFGVECLGQRFEFQHTSRLAVLSPFYEESPPSF</sequence>
<proteinExistence type="predicted"/>
<evidence type="ECO:0000313" key="1">
    <source>
        <dbReference type="EMBL" id="KAJ5101830.1"/>
    </source>
</evidence>